<name>A0A2I2L557_9VIRU</name>
<accession>A0A2I2L557</accession>
<dbReference type="EMBL" id="LT906555">
    <property type="protein sequence ID" value="SNW62682.1"/>
    <property type="molecule type" value="Genomic_DNA"/>
</dbReference>
<organism evidence="1">
    <name type="scientific">Orpheovirus IHUMI-LCC2</name>
    <dbReference type="NCBI Taxonomy" id="2023057"/>
    <lineage>
        <taxon>Viruses</taxon>
        <taxon>Varidnaviria</taxon>
        <taxon>Bamfordvirae</taxon>
        <taxon>Nucleocytoviricota</taxon>
        <taxon>Megaviricetes</taxon>
        <taxon>Pimascovirales</taxon>
        <taxon>Ocovirineae</taxon>
        <taxon>Orpheoviridae</taxon>
        <taxon>Alphaorpheovirus</taxon>
        <taxon>Alphaorpheovirus massiliense</taxon>
    </lineage>
</organism>
<protein>
    <submittedName>
        <fullName evidence="1">GTP-binding protein RhoE-like</fullName>
    </submittedName>
</protein>
<sequence length="181" mass="20693">MEEYNILVVGDKGCGKTSLINALSLESNYEKIKSLGRYIPTVTPTYTNIIYSNYKIRLWEISSNMNISPDFFESLQFDAAIVCSMPSFVDTSIPAWNNYILQNCQHTIPLYNVVLKSELEGEDSEGRIHISVKRGPHNFKFLCIIDNIIYNLQTPNTHLDDIHQLLTIIQKFTSVNNNNIL</sequence>
<dbReference type="Proteomes" id="UP000236316">
    <property type="component" value="Segment"/>
</dbReference>
<dbReference type="RefSeq" id="YP_009448984.1">
    <property type="nucleotide sequence ID" value="NC_036594.1"/>
</dbReference>
<dbReference type="KEGG" id="vg:35382603"/>
<dbReference type="Gene3D" id="3.40.50.300">
    <property type="entry name" value="P-loop containing nucleotide triphosphate hydrolases"/>
    <property type="match status" value="1"/>
</dbReference>
<reference evidence="1" key="1">
    <citation type="submission" date="2017-08" db="EMBL/GenBank/DDBJ databases">
        <authorList>
            <consortium name="Urmite Genomes"/>
        </authorList>
    </citation>
    <scope>NUCLEOTIDE SEQUENCE [LARGE SCALE GENOMIC DNA]</scope>
    <source>
        <strain evidence="1">IHUMI-LCC2</strain>
    </source>
</reference>
<dbReference type="GeneID" id="35382603"/>
<evidence type="ECO:0000313" key="2">
    <source>
        <dbReference type="Proteomes" id="UP000236316"/>
    </source>
</evidence>
<evidence type="ECO:0000313" key="1">
    <source>
        <dbReference type="EMBL" id="SNW62682.1"/>
    </source>
</evidence>
<dbReference type="SUPFAM" id="SSF52540">
    <property type="entry name" value="P-loop containing nucleoside triphosphate hydrolases"/>
    <property type="match status" value="1"/>
</dbReference>
<dbReference type="InterPro" id="IPR027417">
    <property type="entry name" value="P-loop_NTPase"/>
</dbReference>
<proteinExistence type="predicted"/>
<gene>
    <name evidence="1" type="ORF">ORPV_778</name>
</gene>
<keyword evidence="2" id="KW-1185">Reference proteome</keyword>